<keyword evidence="6" id="KW-1185">Reference proteome</keyword>
<evidence type="ECO:0000313" key="5">
    <source>
        <dbReference type="EMBL" id="RYR12283.1"/>
    </source>
</evidence>
<dbReference type="GO" id="GO:1902387">
    <property type="term" value="F:ceramide 1-phosphate binding"/>
    <property type="evidence" value="ECO:0007669"/>
    <property type="project" value="TreeGrafter"/>
</dbReference>
<dbReference type="STRING" id="3818.A0A444ZDN5"/>
<dbReference type="PANTHER" id="PTHR10219">
    <property type="entry name" value="GLYCOLIPID TRANSFER PROTEIN-RELATED"/>
    <property type="match status" value="1"/>
</dbReference>
<comment type="similarity">
    <text evidence="1">Belongs to the GLTP family.</text>
</comment>
<reference evidence="5 6" key="1">
    <citation type="submission" date="2019-01" db="EMBL/GenBank/DDBJ databases">
        <title>Sequencing of cultivated peanut Arachis hypogaea provides insights into genome evolution and oil improvement.</title>
        <authorList>
            <person name="Chen X."/>
        </authorList>
    </citation>
    <scope>NUCLEOTIDE SEQUENCE [LARGE SCALE GENOMIC DNA]</scope>
    <source>
        <strain evidence="6">cv. Fuhuasheng</strain>
        <tissue evidence="5">Leaves</tissue>
    </source>
</reference>
<gene>
    <name evidence="5" type="ORF">Ahy_B04g069818</name>
</gene>
<dbReference type="EMBL" id="SDMP01000014">
    <property type="protein sequence ID" value="RYR12283.1"/>
    <property type="molecule type" value="Genomic_DNA"/>
</dbReference>
<dbReference type="GO" id="GO:1902388">
    <property type="term" value="F:ceramide 1-phosphate transfer activity"/>
    <property type="evidence" value="ECO:0007669"/>
    <property type="project" value="TreeGrafter"/>
</dbReference>
<protein>
    <recommendedName>
        <fullName evidence="4">Glycolipid transfer protein domain-containing protein</fullName>
    </recommendedName>
</protein>
<dbReference type="Pfam" id="PF08718">
    <property type="entry name" value="GLTP"/>
    <property type="match status" value="1"/>
</dbReference>
<dbReference type="InterPro" id="IPR036497">
    <property type="entry name" value="GLTP_sf"/>
</dbReference>
<evidence type="ECO:0000259" key="4">
    <source>
        <dbReference type="Pfam" id="PF08718"/>
    </source>
</evidence>
<dbReference type="Gramene" id="arahy.Tifrunner.gnm2.ann2.Ah14g093700.1">
    <property type="protein sequence ID" value="arahy.Tifrunner.gnm2.ann2.Ah14g093700.1-CDS"/>
    <property type="gene ID" value="arahy.Tifrunner.gnm2.ann2.Ah14g093700"/>
</dbReference>
<dbReference type="FunFam" id="1.10.3520.10:FF:000005">
    <property type="entry name" value="Accelerated cell death 11"/>
    <property type="match status" value="1"/>
</dbReference>
<dbReference type="GO" id="GO:0005829">
    <property type="term" value="C:cytosol"/>
    <property type="evidence" value="ECO:0007669"/>
    <property type="project" value="TreeGrafter"/>
</dbReference>
<dbReference type="AlphaFoldDB" id="A0A444ZDN5"/>
<name>A0A444ZDN5_ARAHY</name>
<comment type="caution">
    <text evidence="5">The sequence shown here is derived from an EMBL/GenBank/DDBJ whole genome shotgun (WGS) entry which is preliminary data.</text>
</comment>
<dbReference type="InterPro" id="IPR014830">
    <property type="entry name" value="Glycolipid_transfer_prot_dom"/>
</dbReference>
<organism evidence="5 6">
    <name type="scientific">Arachis hypogaea</name>
    <name type="common">Peanut</name>
    <dbReference type="NCBI Taxonomy" id="3818"/>
    <lineage>
        <taxon>Eukaryota</taxon>
        <taxon>Viridiplantae</taxon>
        <taxon>Streptophyta</taxon>
        <taxon>Embryophyta</taxon>
        <taxon>Tracheophyta</taxon>
        <taxon>Spermatophyta</taxon>
        <taxon>Magnoliopsida</taxon>
        <taxon>eudicotyledons</taxon>
        <taxon>Gunneridae</taxon>
        <taxon>Pentapetalae</taxon>
        <taxon>rosids</taxon>
        <taxon>fabids</taxon>
        <taxon>Fabales</taxon>
        <taxon>Fabaceae</taxon>
        <taxon>Papilionoideae</taxon>
        <taxon>50 kb inversion clade</taxon>
        <taxon>dalbergioids sensu lato</taxon>
        <taxon>Dalbergieae</taxon>
        <taxon>Pterocarpus clade</taxon>
        <taxon>Arachis</taxon>
    </lineage>
</organism>
<dbReference type="GO" id="GO:0016020">
    <property type="term" value="C:membrane"/>
    <property type="evidence" value="ECO:0007669"/>
    <property type="project" value="TreeGrafter"/>
</dbReference>
<evidence type="ECO:0000256" key="2">
    <source>
        <dbReference type="ARBA" id="ARBA00022448"/>
    </source>
</evidence>
<dbReference type="Gene3D" id="1.10.3520.10">
    <property type="entry name" value="Glycolipid transfer protein"/>
    <property type="match status" value="1"/>
</dbReference>
<proteinExistence type="inferred from homology"/>
<evidence type="ECO:0000313" key="6">
    <source>
        <dbReference type="Proteomes" id="UP000289738"/>
    </source>
</evidence>
<evidence type="ECO:0000256" key="3">
    <source>
        <dbReference type="ARBA" id="ARBA00023055"/>
    </source>
</evidence>
<keyword evidence="3" id="KW-0445">Lipid transport</keyword>
<dbReference type="SMR" id="A0A444ZDN5"/>
<dbReference type="PANTHER" id="PTHR10219:SF43">
    <property type="entry name" value="GLYCOLIPID TRANSFER PROTEIN DOMAIN-CONTAINING PROTEIN"/>
    <property type="match status" value="1"/>
</dbReference>
<keyword evidence="2" id="KW-0813">Transport</keyword>
<evidence type="ECO:0000256" key="1">
    <source>
        <dbReference type="ARBA" id="ARBA00007148"/>
    </source>
</evidence>
<dbReference type="SUPFAM" id="SSF110004">
    <property type="entry name" value="Glycolipid transfer protein, GLTP"/>
    <property type="match status" value="1"/>
</dbReference>
<dbReference type="OrthoDB" id="116883at2759"/>
<dbReference type="Proteomes" id="UP000289738">
    <property type="component" value="Chromosome B04"/>
</dbReference>
<accession>A0A444ZDN5</accession>
<sequence length="207" mass="22903">MAAVNGDDKPLQKISDAFKVLASVAQDSKSADMELAPFSRACTHVCPLFGCLGIAFMFAEKDFVAKVQDLAEASNSIKTLQSMIDQDVQNNCVRTAGSHTRNLLRVKRGLDMIRLLFEYMLVAEGSSLRDPASKAYEKALAPYHGWAIRKAVSAGLYTLPTKEQLLVKFNEDEATARVLMQNYVTACTPVLQYVDNLFISRDLGTDW</sequence>
<feature type="domain" description="Glycolipid transfer protein" evidence="4">
    <location>
        <begin position="34"/>
        <end position="170"/>
    </location>
</feature>